<dbReference type="GO" id="GO:0004519">
    <property type="term" value="F:endonuclease activity"/>
    <property type="evidence" value="ECO:0007669"/>
    <property type="project" value="UniProtKB-KW"/>
</dbReference>
<evidence type="ECO:0000259" key="1">
    <source>
        <dbReference type="PROSITE" id="PS50830"/>
    </source>
</evidence>
<name>A0A7W6LFE2_9HYPH</name>
<accession>A0A7W6LFE2</accession>
<dbReference type="Pfam" id="PF00565">
    <property type="entry name" value="SNase"/>
    <property type="match status" value="1"/>
</dbReference>
<dbReference type="Gene3D" id="2.40.50.90">
    <property type="match status" value="1"/>
</dbReference>
<keyword evidence="3" id="KW-1185">Reference proteome</keyword>
<dbReference type="PANTHER" id="PTHR12302:SF26">
    <property type="entry name" value="BLR1266 PROTEIN"/>
    <property type="match status" value="1"/>
</dbReference>
<dbReference type="AlphaFoldDB" id="A0A7W6LFE2"/>
<dbReference type="SUPFAM" id="SSF50199">
    <property type="entry name" value="Staphylococcal nuclease"/>
    <property type="match status" value="1"/>
</dbReference>
<dbReference type="RefSeq" id="WP_165135599.1">
    <property type="nucleotide sequence ID" value="NZ_CP049250.1"/>
</dbReference>
<protein>
    <submittedName>
        <fullName evidence="2">Endonuclease YncB(Thermonuclease family)</fullName>
    </submittedName>
</protein>
<comment type="caution">
    <text evidence="2">The sequence shown here is derived from an EMBL/GenBank/DDBJ whole genome shotgun (WGS) entry which is preliminary data.</text>
</comment>
<dbReference type="EMBL" id="JACIEC010000001">
    <property type="protein sequence ID" value="MBB4141926.1"/>
    <property type="molecule type" value="Genomic_DNA"/>
</dbReference>
<dbReference type="InterPro" id="IPR035437">
    <property type="entry name" value="SNase_OB-fold_sf"/>
</dbReference>
<dbReference type="InterPro" id="IPR016071">
    <property type="entry name" value="Staphylococal_nuclease_OB-fold"/>
</dbReference>
<sequence length="198" mass="22852">MSAYRRHRRYRRAQDWILTACFILGLLFVANMLQGGGEQKVFRGPFHVIDGDTLAQMGTRLRLSGIDAPELDQTCRTVDDRPWPCGKAAREQLVDLVKDGDVECRGTEVDRYDRPLVICYRQNTNLNVQMVRTGFALSAGLLTYQREQLKAENEKRGIWAGRFQRPSQWRRERKLEHQGVDFSNILDGLKGVLSLQWL</sequence>
<keyword evidence="2" id="KW-0255">Endonuclease</keyword>
<dbReference type="PROSITE" id="PS50830">
    <property type="entry name" value="TNASE_3"/>
    <property type="match status" value="1"/>
</dbReference>
<evidence type="ECO:0000313" key="3">
    <source>
        <dbReference type="Proteomes" id="UP000519897"/>
    </source>
</evidence>
<evidence type="ECO:0000313" key="2">
    <source>
        <dbReference type="EMBL" id="MBB4141926.1"/>
    </source>
</evidence>
<reference evidence="2 3" key="1">
    <citation type="submission" date="2020-08" db="EMBL/GenBank/DDBJ databases">
        <title>Genomic Encyclopedia of Type Strains, Phase IV (KMG-IV): sequencing the most valuable type-strain genomes for metagenomic binning, comparative biology and taxonomic classification.</title>
        <authorList>
            <person name="Goeker M."/>
        </authorList>
    </citation>
    <scope>NUCLEOTIDE SEQUENCE [LARGE SCALE GENOMIC DNA]</scope>
    <source>
        <strain evidence="2 3">DSM 29514</strain>
    </source>
</reference>
<dbReference type="PANTHER" id="PTHR12302">
    <property type="entry name" value="EBNA2 BINDING PROTEIN P100"/>
    <property type="match status" value="1"/>
</dbReference>
<keyword evidence="2" id="KW-0540">Nuclease</keyword>
<proteinExistence type="predicted"/>
<organism evidence="2 3">
    <name type="scientific">Rhizobium rhizoryzae</name>
    <dbReference type="NCBI Taxonomy" id="451876"/>
    <lineage>
        <taxon>Bacteria</taxon>
        <taxon>Pseudomonadati</taxon>
        <taxon>Pseudomonadota</taxon>
        <taxon>Alphaproteobacteria</taxon>
        <taxon>Hyphomicrobiales</taxon>
        <taxon>Rhizobiaceae</taxon>
        <taxon>Rhizobium/Agrobacterium group</taxon>
        <taxon>Rhizobium</taxon>
    </lineage>
</organism>
<feature type="domain" description="TNase-like" evidence="1">
    <location>
        <begin position="47"/>
        <end position="161"/>
    </location>
</feature>
<dbReference type="Proteomes" id="UP000519897">
    <property type="component" value="Unassembled WGS sequence"/>
</dbReference>
<dbReference type="SMART" id="SM00318">
    <property type="entry name" value="SNc"/>
    <property type="match status" value="1"/>
</dbReference>
<gene>
    <name evidence="2" type="ORF">GGQ72_000425</name>
</gene>
<keyword evidence="2" id="KW-0378">Hydrolase</keyword>